<dbReference type="AlphaFoldDB" id="A0A7L4ZGY3"/>
<sequence>MFPTKKALLIGIDNYDSSKLVGCVNDVIKLDYLLSIHDDKFPNFERKLMLAPLNQNSVVIENDQKEEFLKINTNKMLEGIKELFSHKAELALLYYSGHGFINEFGGFLVAQDGENYDAGVRMRDIMTIIERASKKKIIQEIIVILDCCHSGLFGNVSDLEPEIAKIPQGVTIIAACEHFEFATCNSRGGILTKGICNALNGGGADPLGNITAMSLYSHLTGSLSSAWSTQTLVFKTNITKKYNIIKKCHPDFEFSILKLIPNLFKDINYEYILTPSMITIDECGDQILDGIAKRFLKLMKLGMIEIIGNEDIVYAIINSSKCRLTPLGRYYWRKLKIDNKT</sequence>
<dbReference type="GO" id="GO:0004197">
    <property type="term" value="F:cysteine-type endopeptidase activity"/>
    <property type="evidence" value="ECO:0007669"/>
    <property type="project" value="InterPro"/>
</dbReference>
<name>A0A7L4ZGY3_9FLAO</name>
<dbReference type="PANTHER" id="PTHR22576">
    <property type="entry name" value="MUCOSA ASSOCIATED LYMPHOID TISSUE LYMPHOMA TRANSLOCATION PROTEIN 1/PARACASPASE"/>
    <property type="match status" value="1"/>
</dbReference>
<dbReference type="InterPro" id="IPR011600">
    <property type="entry name" value="Pept_C14_caspase"/>
</dbReference>
<feature type="domain" description="Peptidase C14 caspase" evidence="1">
    <location>
        <begin position="5"/>
        <end position="225"/>
    </location>
</feature>
<evidence type="ECO:0000259" key="1">
    <source>
        <dbReference type="Pfam" id="PF00656"/>
    </source>
</evidence>
<dbReference type="Gene3D" id="3.40.50.1460">
    <property type="match status" value="1"/>
</dbReference>
<keyword evidence="3" id="KW-1185">Reference proteome</keyword>
<dbReference type="OrthoDB" id="9812126at2"/>
<accession>A0A7L4ZGY3</accession>
<protein>
    <recommendedName>
        <fullName evidence="1">Peptidase C14 caspase domain-containing protein</fullName>
    </recommendedName>
</protein>
<evidence type="ECO:0000313" key="2">
    <source>
        <dbReference type="EMBL" id="QHI35790.1"/>
    </source>
</evidence>
<dbReference type="EMBL" id="CP019288">
    <property type="protein sequence ID" value="QHI35790.1"/>
    <property type="molecule type" value="Genomic_DNA"/>
</dbReference>
<dbReference type="PANTHER" id="PTHR22576:SF37">
    <property type="entry name" value="MUCOSA-ASSOCIATED LYMPHOID TISSUE LYMPHOMA TRANSLOCATION PROTEIN 1"/>
    <property type="match status" value="1"/>
</dbReference>
<dbReference type="KEGG" id="kan:IMCC3317_11380"/>
<dbReference type="Pfam" id="PF00656">
    <property type="entry name" value="Peptidase_C14"/>
    <property type="match status" value="1"/>
</dbReference>
<dbReference type="InterPro" id="IPR052039">
    <property type="entry name" value="Caspase-related_regulators"/>
</dbReference>
<dbReference type="InterPro" id="IPR029030">
    <property type="entry name" value="Caspase-like_dom_sf"/>
</dbReference>
<dbReference type="Proteomes" id="UP000464657">
    <property type="component" value="Chromosome"/>
</dbReference>
<reference evidence="2 3" key="1">
    <citation type="journal article" date="2013" name="Int. J. Syst. Evol. Microbiol.">
        <title>Kordia antarctica sp. nov., isolated from Antarctic seawater.</title>
        <authorList>
            <person name="Baek K."/>
            <person name="Choi A."/>
            <person name="Kang I."/>
            <person name="Lee K."/>
            <person name="Cho J.C."/>
        </authorList>
    </citation>
    <scope>NUCLEOTIDE SEQUENCE [LARGE SCALE GENOMIC DNA]</scope>
    <source>
        <strain evidence="2 3">IMCC3317</strain>
    </source>
</reference>
<proteinExistence type="predicted"/>
<gene>
    <name evidence="2" type="ORF">IMCC3317_11380</name>
</gene>
<dbReference type="RefSeq" id="WP_160128515.1">
    <property type="nucleotide sequence ID" value="NZ_CP019288.1"/>
</dbReference>
<dbReference type="SUPFAM" id="SSF52129">
    <property type="entry name" value="Caspase-like"/>
    <property type="match status" value="1"/>
</dbReference>
<evidence type="ECO:0000313" key="3">
    <source>
        <dbReference type="Proteomes" id="UP000464657"/>
    </source>
</evidence>
<dbReference type="GO" id="GO:0006508">
    <property type="term" value="P:proteolysis"/>
    <property type="evidence" value="ECO:0007669"/>
    <property type="project" value="InterPro"/>
</dbReference>
<organism evidence="2 3">
    <name type="scientific">Kordia antarctica</name>
    <dbReference type="NCBI Taxonomy" id="1218801"/>
    <lineage>
        <taxon>Bacteria</taxon>
        <taxon>Pseudomonadati</taxon>
        <taxon>Bacteroidota</taxon>
        <taxon>Flavobacteriia</taxon>
        <taxon>Flavobacteriales</taxon>
        <taxon>Flavobacteriaceae</taxon>
        <taxon>Kordia</taxon>
    </lineage>
</organism>